<reference evidence="2 3" key="1">
    <citation type="journal article" date="2008" name="J. Virol.">
        <title>The temperate marine phage PhiHAP-1 of Halomonas aquamarina possesses a linear plasmid-like prophage genome.</title>
        <authorList>
            <person name="Mobberley J.M."/>
            <person name="Authement R.N."/>
            <person name="Segall A.M."/>
            <person name="Paul J.H."/>
        </authorList>
    </citation>
    <scope>NUCLEOTIDE SEQUENCE</scope>
</reference>
<proteinExistence type="predicted"/>
<dbReference type="RefSeq" id="YP_001686742.1">
    <property type="nucleotide sequence ID" value="NC_010342.1"/>
</dbReference>
<accession>B0ZSF4</accession>
<dbReference type="EMBL" id="EU399241">
    <property type="protein sequence ID" value="ABY90374.1"/>
    <property type="molecule type" value="Genomic_DNA"/>
</dbReference>
<protein>
    <submittedName>
        <fullName evidence="2">Uncharacterized protein</fullName>
    </submittedName>
</protein>
<evidence type="ECO:0000256" key="1">
    <source>
        <dbReference type="SAM" id="MobiDB-lite"/>
    </source>
</evidence>
<dbReference type="Proteomes" id="UP000001179">
    <property type="component" value="Segment"/>
</dbReference>
<dbReference type="GeneID" id="5912343"/>
<keyword evidence="3" id="KW-1185">Reference proteome</keyword>
<evidence type="ECO:0000313" key="2">
    <source>
        <dbReference type="EMBL" id="ABY90374.1"/>
    </source>
</evidence>
<organismHost>
    <name type="scientific">Vreelandella aquamarina</name>
    <dbReference type="NCBI Taxonomy" id="77097"/>
</organismHost>
<dbReference type="KEGG" id="vg:5912343"/>
<gene>
    <name evidence="2" type="ORF">HAPgp06</name>
</gene>
<feature type="region of interest" description="Disordered" evidence="1">
    <location>
        <begin position="33"/>
        <end position="57"/>
    </location>
</feature>
<evidence type="ECO:0000313" key="3">
    <source>
        <dbReference type="Proteomes" id="UP000001179"/>
    </source>
</evidence>
<sequence>MIGDDDWRSFFDPDEFGCELQMVLGGDVREVPGMLGAPRSPDQLRTGNRNQGGVRAKPGETICQVPRSELPDDWPQRQVHLDGKIYTAVEVLPVGRIRVALVLVPYSEREKQHAGWLRG</sequence>
<name>B0ZSF4_BPHA1</name>
<organism evidence="2 3">
    <name type="scientific">Halomonas phage phiHAP-1 (isolate -/Gulf of Mexico/-/2001)</name>
    <name type="common">Bacteriophage phiHAP-1</name>
    <dbReference type="NCBI Taxonomy" id="1283337"/>
    <lineage>
        <taxon>Viruses</taxon>
        <taxon>Duplodnaviria</taxon>
        <taxon>Heunggongvirae</taxon>
        <taxon>Uroviricota</taxon>
        <taxon>Caudoviricetes</taxon>
        <taxon>Hapunavirus</taxon>
        <taxon>Hapunavirus HAP1</taxon>
    </lineage>
</organism>